<feature type="transmembrane region" description="Helical" evidence="7">
    <location>
        <begin position="170"/>
        <end position="189"/>
    </location>
</feature>
<proteinExistence type="predicted"/>
<organism evidence="9 10">
    <name type="scientific">[Clostridium] citroniae WAL-19142</name>
    <dbReference type="NCBI Taxonomy" id="742734"/>
    <lineage>
        <taxon>Bacteria</taxon>
        <taxon>Bacillati</taxon>
        <taxon>Bacillota</taxon>
        <taxon>Clostridia</taxon>
        <taxon>Lachnospirales</taxon>
        <taxon>Lachnospiraceae</taxon>
        <taxon>Enterocloster</taxon>
    </lineage>
</organism>
<keyword evidence="2" id="KW-0813">Transport</keyword>
<dbReference type="GeneID" id="93163899"/>
<evidence type="ECO:0000256" key="4">
    <source>
        <dbReference type="ARBA" id="ARBA00022692"/>
    </source>
</evidence>
<comment type="subcellular location">
    <subcellularLocation>
        <location evidence="1">Cell membrane</location>
        <topology evidence="1">Multi-pass membrane protein</topology>
    </subcellularLocation>
</comment>
<dbReference type="EMBL" id="ADLK01000032">
    <property type="protein sequence ID" value="KMW16113.1"/>
    <property type="molecule type" value="Genomic_DNA"/>
</dbReference>
<dbReference type="InterPro" id="IPR004680">
    <property type="entry name" value="Cit_transptr-like_dom"/>
</dbReference>
<keyword evidence="5 7" id="KW-1133">Transmembrane helix</keyword>
<feature type="transmembrane region" description="Helical" evidence="7">
    <location>
        <begin position="73"/>
        <end position="94"/>
    </location>
</feature>
<dbReference type="Proteomes" id="UP000037392">
    <property type="component" value="Unassembled WGS sequence"/>
</dbReference>
<dbReference type="AlphaFoldDB" id="A0A0J9BTM1"/>
<dbReference type="Pfam" id="PF03600">
    <property type="entry name" value="CitMHS"/>
    <property type="match status" value="1"/>
</dbReference>
<feature type="domain" description="Citrate transporter-like" evidence="8">
    <location>
        <begin position="14"/>
        <end position="308"/>
    </location>
</feature>
<evidence type="ECO:0000256" key="6">
    <source>
        <dbReference type="ARBA" id="ARBA00023136"/>
    </source>
</evidence>
<keyword evidence="3" id="KW-1003">Cell membrane</keyword>
<keyword evidence="4 7" id="KW-0812">Transmembrane</keyword>
<dbReference type="PANTHER" id="PTHR43302">
    <property type="entry name" value="TRANSPORTER ARSB-RELATED"/>
    <property type="match status" value="1"/>
</dbReference>
<evidence type="ECO:0000259" key="8">
    <source>
        <dbReference type="Pfam" id="PF03600"/>
    </source>
</evidence>
<evidence type="ECO:0000313" key="10">
    <source>
        <dbReference type="Proteomes" id="UP000037392"/>
    </source>
</evidence>
<dbReference type="PANTHER" id="PTHR43302:SF5">
    <property type="entry name" value="TRANSPORTER ARSB-RELATED"/>
    <property type="match status" value="1"/>
</dbReference>
<dbReference type="GO" id="GO:0055085">
    <property type="term" value="P:transmembrane transport"/>
    <property type="evidence" value="ECO:0007669"/>
    <property type="project" value="InterPro"/>
</dbReference>
<feature type="transmembrane region" description="Helical" evidence="7">
    <location>
        <begin position="248"/>
        <end position="268"/>
    </location>
</feature>
<dbReference type="PATRIC" id="fig|742734.4.peg.4881"/>
<sequence>MKRIKAFAKKETVLSAAIVLALVSMVLVKPDKEYLAYMDYRTMGLLFCLMTVMAGFNRLGVFRAAGGKLLGRVSRAGCVAAVLVYLCFFFSMIITNDVALITFVPFGITVLKMAGMEAMVVPVVLLQTIGANLGSMMTPVGNPQNLYLYSRAGIPALDFVGLMMPYTLASFALLGIGLIIVGRLFRGLKRGEECREGKTCPGEKLPLGPLFTYTALFGLSICCVAHMLPWQLLLILVLAAVWMGDRSLLQAVDYSLLATFGAFFIFIGNMGRVPAFCRMLEDILNGREILTAVAASQVLSNVPAALLLSGFTDRWECLIVGTNLGGLGTLIASMASLISYKYIARLYPMYRGRYLAWFTAVNLAFLAVLLWIAL</sequence>
<evidence type="ECO:0000256" key="5">
    <source>
        <dbReference type="ARBA" id="ARBA00022989"/>
    </source>
</evidence>
<accession>A0A0J9BTM1</accession>
<feature type="transmembrane region" description="Helical" evidence="7">
    <location>
        <begin position="318"/>
        <end position="342"/>
    </location>
</feature>
<evidence type="ECO:0000256" key="2">
    <source>
        <dbReference type="ARBA" id="ARBA00022448"/>
    </source>
</evidence>
<feature type="transmembrane region" description="Helical" evidence="7">
    <location>
        <begin position="44"/>
        <end position="61"/>
    </location>
</feature>
<comment type="caution">
    <text evidence="9">The sequence shown here is derived from an EMBL/GenBank/DDBJ whole genome shotgun (WGS) entry which is preliminary data.</text>
</comment>
<feature type="transmembrane region" description="Helical" evidence="7">
    <location>
        <begin position="289"/>
        <end position="312"/>
    </location>
</feature>
<evidence type="ECO:0000256" key="7">
    <source>
        <dbReference type="SAM" id="Phobius"/>
    </source>
</evidence>
<keyword evidence="6 7" id="KW-0472">Membrane</keyword>
<evidence type="ECO:0000256" key="1">
    <source>
        <dbReference type="ARBA" id="ARBA00004651"/>
    </source>
</evidence>
<feature type="transmembrane region" description="Helical" evidence="7">
    <location>
        <begin position="210"/>
        <end position="242"/>
    </location>
</feature>
<evidence type="ECO:0000256" key="3">
    <source>
        <dbReference type="ARBA" id="ARBA00022475"/>
    </source>
</evidence>
<reference evidence="9 10" key="1">
    <citation type="submission" date="2011-04" db="EMBL/GenBank/DDBJ databases">
        <title>The Genome Sequence of Clostridium citroniae WAL-19142.</title>
        <authorList>
            <consortium name="The Broad Institute Genome Sequencing Platform"/>
            <person name="Earl A."/>
            <person name="Ward D."/>
            <person name="Feldgarden M."/>
            <person name="Gevers D."/>
            <person name="Warren Y.A."/>
            <person name="Tyrrell K.L."/>
            <person name="Citron D.M."/>
            <person name="Goldstein E.J."/>
            <person name="Daigneault M."/>
            <person name="Allen-Vercoe E."/>
            <person name="Young S.K."/>
            <person name="Zeng Q."/>
            <person name="Gargeya S."/>
            <person name="Fitzgerald M."/>
            <person name="Haas B."/>
            <person name="Abouelleil A."/>
            <person name="Alvarado L."/>
            <person name="Arachchi H.M."/>
            <person name="Berlin A."/>
            <person name="Brown A."/>
            <person name="Chapman S.B."/>
            <person name="Chen Z."/>
            <person name="Dunbar C."/>
            <person name="Freedman E."/>
            <person name="Gearin G."/>
            <person name="Gellesch M."/>
            <person name="Goldberg J."/>
            <person name="Griggs A."/>
            <person name="Gujja S."/>
            <person name="Heilman E.R."/>
            <person name="Heiman D."/>
            <person name="Howarth C."/>
            <person name="Larson L."/>
            <person name="Lui A."/>
            <person name="MacDonald P.J."/>
            <person name="Mehta T."/>
            <person name="Montmayeur A."/>
            <person name="Murphy C."/>
            <person name="Neiman D."/>
            <person name="Pearson M."/>
            <person name="Priest M."/>
            <person name="Roberts A."/>
            <person name="Saif S."/>
            <person name="Shea T."/>
            <person name="Shenoy N."/>
            <person name="Sisk P."/>
            <person name="Stolte C."/>
            <person name="Sykes S."/>
            <person name="White J."/>
            <person name="Yandava C."/>
            <person name="Wortman J."/>
            <person name="Nusbaum C."/>
            <person name="Birren B."/>
        </authorList>
    </citation>
    <scope>NUCLEOTIDE SEQUENCE [LARGE SCALE GENOMIC DNA]</scope>
    <source>
        <strain evidence="9 10">WAL-19142</strain>
    </source>
</reference>
<dbReference type="RefSeq" id="WP_048930819.1">
    <property type="nucleotide sequence ID" value="NZ_KQ235882.1"/>
</dbReference>
<feature type="transmembrane region" description="Helical" evidence="7">
    <location>
        <begin position="354"/>
        <end position="373"/>
    </location>
</feature>
<evidence type="ECO:0000313" key="9">
    <source>
        <dbReference type="EMBL" id="KMW16113.1"/>
    </source>
</evidence>
<gene>
    <name evidence="9" type="ORF">HMPREF9470_04551</name>
</gene>
<dbReference type="OrthoDB" id="3177666at2"/>
<dbReference type="GO" id="GO:0005886">
    <property type="term" value="C:plasma membrane"/>
    <property type="evidence" value="ECO:0007669"/>
    <property type="project" value="UniProtKB-SubCell"/>
</dbReference>
<name>A0A0J9BTM1_9FIRM</name>
<protein>
    <recommendedName>
        <fullName evidence="8">Citrate transporter-like domain-containing protein</fullName>
    </recommendedName>
</protein>